<name>A0ABQ9HST8_9NEOP</name>
<evidence type="ECO:0000313" key="2">
    <source>
        <dbReference type="Proteomes" id="UP001159363"/>
    </source>
</evidence>
<proteinExistence type="predicted"/>
<dbReference type="Proteomes" id="UP001159363">
    <property type="component" value="Chromosome X"/>
</dbReference>
<gene>
    <name evidence="1" type="ORF">PR048_013517</name>
</gene>
<keyword evidence="2" id="KW-1185">Reference proteome</keyword>
<dbReference type="EMBL" id="JARBHB010000004">
    <property type="protein sequence ID" value="KAJ8887302.1"/>
    <property type="molecule type" value="Genomic_DNA"/>
</dbReference>
<accession>A0ABQ9HST8</accession>
<sequence>MMDLQRLSNSLANLLALYHASKTSSYGVILRKSCTNYLILAAIGTVDEGMLVQTWQYLEYRFDMLRETKGAHVEV</sequence>
<organism evidence="1 2">
    <name type="scientific">Dryococelus australis</name>
    <dbReference type="NCBI Taxonomy" id="614101"/>
    <lineage>
        <taxon>Eukaryota</taxon>
        <taxon>Metazoa</taxon>
        <taxon>Ecdysozoa</taxon>
        <taxon>Arthropoda</taxon>
        <taxon>Hexapoda</taxon>
        <taxon>Insecta</taxon>
        <taxon>Pterygota</taxon>
        <taxon>Neoptera</taxon>
        <taxon>Polyneoptera</taxon>
        <taxon>Phasmatodea</taxon>
        <taxon>Verophasmatodea</taxon>
        <taxon>Anareolatae</taxon>
        <taxon>Phasmatidae</taxon>
        <taxon>Eurycanthinae</taxon>
        <taxon>Dryococelus</taxon>
    </lineage>
</organism>
<comment type="caution">
    <text evidence="1">The sequence shown here is derived from an EMBL/GenBank/DDBJ whole genome shotgun (WGS) entry which is preliminary data.</text>
</comment>
<evidence type="ECO:0000313" key="1">
    <source>
        <dbReference type="EMBL" id="KAJ8887302.1"/>
    </source>
</evidence>
<reference evidence="1 2" key="1">
    <citation type="submission" date="2023-02" db="EMBL/GenBank/DDBJ databases">
        <title>LHISI_Scaffold_Assembly.</title>
        <authorList>
            <person name="Stuart O.P."/>
            <person name="Cleave R."/>
            <person name="Magrath M.J.L."/>
            <person name="Mikheyev A.S."/>
        </authorList>
    </citation>
    <scope>NUCLEOTIDE SEQUENCE [LARGE SCALE GENOMIC DNA]</scope>
    <source>
        <strain evidence="1">Daus_M_001</strain>
        <tissue evidence="1">Leg muscle</tissue>
    </source>
</reference>
<protein>
    <submittedName>
        <fullName evidence="1">Uncharacterized protein</fullName>
    </submittedName>
</protein>